<evidence type="ECO:0000256" key="10">
    <source>
        <dbReference type="SAM" id="SignalP"/>
    </source>
</evidence>
<evidence type="ECO:0000256" key="1">
    <source>
        <dbReference type="ARBA" id="ARBA00001947"/>
    </source>
</evidence>
<dbReference type="Pfam" id="PF02225">
    <property type="entry name" value="PA"/>
    <property type="match status" value="1"/>
</dbReference>
<dbReference type="GO" id="GO:0046872">
    <property type="term" value="F:metal ion binding"/>
    <property type="evidence" value="ECO:0007669"/>
    <property type="project" value="UniProtKB-KW"/>
</dbReference>
<feature type="region of interest" description="Disordered" evidence="9">
    <location>
        <begin position="29"/>
        <end position="57"/>
    </location>
</feature>
<dbReference type="STRING" id="683260.SAMN05421874_101305"/>
<reference evidence="13 14" key="1">
    <citation type="submission" date="2016-10" db="EMBL/GenBank/DDBJ databases">
        <authorList>
            <person name="de Groot N.N."/>
        </authorList>
    </citation>
    <scope>NUCLEOTIDE SEQUENCE [LARGE SCALE GENOMIC DNA]</scope>
    <source>
        <strain evidence="13 14">CGMCC 4.5681</strain>
    </source>
</reference>
<proteinExistence type="inferred from homology"/>
<keyword evidence="3 13" id="KW-0031">Aminopeptidase</keyword>
<evidence type="ECO:0000256" key="5">
    <source>
        <dbReference type="ARBA" id="ARBA00022723"/>
    </source>
</evidence>
<organism evidence="13 14">
    <name type="scientific">Nonomuraea maritima</name>
    <dbReference type="NCBI Taxonomy" id="683260"/>
    <lineage>
        <taxon>Bacteria</taxon>
        <taxon>Bacillati</taxon>
        <taxon>Actinomycetota</taxon>
        <taxon>Actinomycetes</taxon>
        <taxon>Streptosporangiales</taxon>
        <taxon>Streptosporangiaceae</taxon>
        <taxon>Nonomuraea</taxon>
    </lineage>
</organism>
<evidence type="ECO:0000313" key="13">
    <source>
        <dbReference type="EMBL" id="SDJ28283.1"/>
    </source>
</evidence>
<evidence type="ECO:0000256" key="6">
    <source>
        <dbReference type="ARBA" id="ARBA00022729"/>
    </source>
</evidence>
<evidence type="ECO:0000259" key="11">
    <source>
        <dbReference type="Pfam" id="PF02225"/>
    </source>
</evidence>
<dbReference type="SUPFAM" id="SSF52025">
    <property type="entry name" value="PA domain"/>
    <property type="match status" value="1"/>
</dbReference>
<dbReference type="GO" id="GO:0006508">
    <property type="term" value="P:proteolysis"/>
    <property type="evidence" value="ECO:0007669"/>
    <property type="project" value="UniProtKB-KW"/>
</dbReference>
<dbReference type="SUPFAM" id="SSF53187">
    <property type="entry name" value="Zn-dependent exopeptidases"/>
    <property type="match status" value="1"/>
</dbReference>
<dbReference type="FunFam" id="3.40.630.10:FF:000054">
    <property type="entry name" value="Peptide hydrolase"/>
    <property type="match status" value="1"/>
</dbReference>
<gene>
    <name evidence="13" type="ORF">SAMN05421874_101305</name>
</gene>
<evidence type="ECO:0000256" key="4">
    <source>
        <dbReference type="ARBA" id="ARBA00022670"/>
    </source>
</evidence>
<dbReference type="CDD" id="cd03876">
    <property type="entry name" value="M28_SGAP_like"/>
    <property type="match status" value="1"/>
</dbReference>
<evidence type="ECO:0000256" key="8">
    <source>
        <dbReference type="ARBA" id="ARBA00022833"/>
    </source>
</evidence>
<evidence type="ECO:0000313" key="14">
    <source>
        <dbReference type="Proteomes" id="UP000198683"/>
    </source>
</evidence>
<name>A0A1G8SGJ3_9ACTN</name>
<dbReference type="InterPro" id="IPR046450">
    <property type="entry name" value="PA_dom_sf"/>
</dbReference>
<protein>
    <submittedName>
        <fullName evidence="13">Aminopeptidase Y</fullName>
    </submittedName>
</protein>
<evidence type="ECO:0000256" key="7">
    <source>
        <dbReference type="ARBA" id="ARBA00022801"/>
    </source>
</evidence>
<sequence length="536" mass="55387">MRSRLRKGVLGALTAVAVAVSPLALTGTASAAPGGPAHEHGKDHHPGKGPGKDHGKDAVRKLVKAVSGKNVKKHLKALQAIADANGGNRVAGSPGFDASRDYVAKKLRAAGYDVTIQPFEFTFDGYITPPVLQQTAPAQKTYTFGFFSDYVAMGDAPAGSAAGTVQAVDLTLPPGPDNTSTSGCEPSDFAGFVPGNVALMQRGVCNFRVKVDNAMAAGASAAIVFNEGQPGRTDVDLNPTLGGPGVTIPAFFTSFAVGQELAATPGAAISMNWDPIVEQRTTYNVIAQSKKGDPNNVVMLGSHLDSVQEGPGINDNGSGSAGILEVALKFAKTKPKNQMRFAFWGAEEFGLLGSDHYVATLSEEERAKIALYLNFDMIASTNYTFGIYDGDGDAFGTAGPAGSDVIEEDFEKFFAANRQPFTATAFTGRSDYGPFIAVGIPSGGLFTGAEVRKTEEEAAIFGGTAGIPLDPCYHSACDTIANISDKALDVNSDAIATLAATYAFDTGTIGTAERAPAAAKAAAGHGHTHKPADAAS</sequence>
<dbReference type="GO" id="GO:0004177">
    <property type="term" value="F:aminopeptidase activity"/>
    <property type="evidence" value="ECO:0007669"/>
    <property type="project" value="UniProtKB-KW"/>
</dbReference>
<keyword evidence="8" id="KW-0862">Zinc</keyword>
<keyword evidence="7" id="KW-0378">Hydrolase</keyword>
<dbReference type="Proteomes" id="UP000198683">
    <property type="component" value="Unassembled WGS sequence"/>
</dbReference>
<keyword evidence="14" id="KW-1185">Reference proteome</keyword>
<dbReference type="InterPro" id="IPR041756">
    <property type="entry name" value="M28_SGAP-like"/>
</dbReference>
<feature type="domain" description="Peptidase M28" evidence="12">
    <location>
        <begin position="284"/>
        <end position="498"/>
    </location>
</feature>
<dbReference type="PANTHER" id="PTHR12147">
    <property type="entry name" value="METALLOPEPTIDASE M28 FAMILY MEMBER"/>
    <property type="match status" value="1"/>
</dbReference>
<dbReference type="InterPro" id="IPR045175">
    <property type="entry name" value="M28_fam"/>
</dbReference>
<evidence type="ECO:0000256" key="2">
    <source>
        <dbReference type="ARBA" id="ARBA00005957"/>
    </source>
</evidence>
<evidence type="ECO:0000256" key="9">
    <source>
        <dbReference type="SAM" id="MobiDB-lite"/>
    </source>
</evidence>
<dbReference type="GO" id="GO:0008235">
    <property type="term" value="F:metalloexopeptidase activity"/>
    <property type="evidence" value="ECO:0007669"/>
    <property type="project" value="InterPro"/>
</dbReference>
<comment type="similarity">
    <text evidence="2">Belongs to the peptidase M28 family. M28A subfamily.</text>
</comment>
<accession>A0A1G8SGJ3</accession>
<dbReference type="InterPro" id="IPR007484">
    <property type="entry name" value="Peptidase_M28"/>
</dbReference>
<keyword evidence="6 10" id="KW-0732">Signal</keyword>
<evidence type="ECO:0000259" key="12">
    <source>
        <dbReference type="Pfam" id="PF04389"/>
    </source>
</evidence>
<feature type="compositionally biased region" description="Basic and acidic residues" evidence="9">
    <location>
        <begin position="37"/>
        <end position="57"/>
    </location>
</feature>
<feature type="chain" id="PRO_5011603454" evidence="10">
    <location>
        <begin position="32"/>
        <end position="536"/>
    </location>
</feature>
<keyword evidence="4" id="KW-0645">Protease</keyword>
<dbReference type="AlphaFoldDB" id="A0A1G8SGJ3"/>
<evidence type="ECO:0000256" key="3">
    <source>
        <dbReference type="ARBA" id="ARBA00022438"/>
    </source>
</evidence>
<dbReference type="InterPro" id="IPR003137">
    <property type="entry name" value="PA_domain"/>
</dbReference>
<keyword evidence="5" id="KW-0479">Metal-binding</keyword>
<dbReference type="Pfam" id="PF04389">
    <property type="entry name" value="Peptidase_M28"/>
    <property type="match status" value="1"/>
</dbReference>
<dbReference type="OrthoDB" id="345880at2"/>
<feature type="signal peptide" evidence="10">
    <location>
        <begin position="1"/>
        <end position="31"/>
    </location>
</feature>
<dbReference type="Gene3D" id="3.40.630.10">
    <property type="entry name" value="Zn peptidases"/>
    <property type="match status" value="1"/>
</dbReference>
<dbReference type="RefSeq" id="WP_090758734.1">
    <property type="nucleotide sequence ID" value="NZ_FNFB01000001.1"/>
</dbReference>
<dbReference type="EMBL" id="FNFB01000001">
    <property type="protein sequence ID" value="SDJ28283.1"/>
    <property type="molecule type" value="Genomic_DNA"/>
</dbReference>
<dbReference type="Gene3D" id="3.50.30.30">
    <property type="match status" value="1"/>
</dbReference>
<comment type="cofactor">
    <cofactor evidence="1">
        <name>Zn(2+)</name>
        <dbReference type="ChEBI" id="CHEBI:29105"/>
    </cofactor>
</comment>
<feature type="domain" description="PA" evidence="11">
    <location>
        <begin position="180"/>
        <end position="261"/>
    </location>
</feature>
<dbReference type="PANTHER" id="PTHR12147:SF26">
    <property type="entry name" value="PEPTIDASE M28 DOMAIN-CONTAINING PROTEIN"/>
    <property type="match status" value="1"/>
</dbReference>